<protein>
    <recommendedName>
        <fullName evidence="4">Reticulon-like protein</fullName>
    </recommendedName>
</protein>
<feature type="transmembrane region" description="Helical" evidence="1">
    <location>
        <begin position="140"/>
        <end position="158"/>
    </location>
</feature>
<feature type="transmembrane region" description="Helical" evidence="1">
    <location>
        <begin position="65"/>
        <end position="82"/>
    </location>
</feature>
<name>A0ABR2HAL9_9EUKA</name>
<accession>A0ABR2HAL9</accession>
<evidence type="ECO:0000256" key="1">
    <source>
        <dbReference type="SAM" id="Phobius"/>
    </source>
</evidence>
<reference evidence="2 3" key="1">
    <citation type="submission" date="2024-04" db="EMBL/GenBank/DDBJ databases">
        <title>Tritrichomonas musculus Genome.</title>
        <authorList>
            <person name="Alves-Ferreira E."/>
            <person name="Grigg M."/>
            <person name="Lorenzi H."/>
            <person name="Galac M."/>
        </authorList>
    </citation>
    <scope>NUCLEOTIDE SEQUENCE [LARGE SCALE GENOMIC DNA]</scope>
    <source>
        <strain evidence="2 3">EAF2021</strain>
    </source>
</reference>
<organism evidence="2 3">
    <name type="scientific">Tritrichomonas musculus</name>
    <dbReference type="NCBI Taxonomy" id="1915356"/>
    <lineage>
        <taxon>Eukaryota</taxon>
        <taxon>Metamonada</taxon>
        <taxon>Parabasalia</taxon>
        <taxon>Tritrichomonadida</taxon>
        <taxon>Tritrichomonadidae</taxon>
        <taxon>Tritrichomonas</taxon>
    </lineage>
</organism>
<proteinExistence type="predicted"/>
<dbReference type="EMBL" id="JAPFFF010000037">
    <property type="protein sequence ID" value="KAK8842612.1"/>
    <property type="molecule type" value="Genomic_DNA"/>
</dbReference>
<keyword evidence="1" id="KW-0812">Transmembrane</keyword>
<keyword evidence="1" id="KW-1133">Transmembrane helix</keyword>
<keyword evidence="3" id="KW-1185">Reference proteome</keyword>
<evidence type="ECO:0008006" key="4">
    <source>
        <dbReference type="Google" id="ProtNLM"/>
    </source>
</evidence>
<evidence type="ECO:0000313" key="2">
    <source>
        <dbReference type="EMBL" id="KAK8842612.1"/>
    </source>
</evidence>
<evidence type="ECO:0000313" key="3">
    <source>
        <dbReference type="Proteomes" id="UP001470230"/>
    </source>
</evidence>
<dbReference type="Proteomes" id="UP001470230">
    <property type="component" value="Unassembled WGS sequence"/>
</dbReference>
<comment type="caution">
    <text evidence="2">The sequence shown here is derived from an EMBL/GenBank/DDBJ whole genome shotgun (WGS) entry which is preliminary data.</text>
</comment>
<keyword evidence="1" id="KW-0472">Membrane</keyword>
<sequence>MSDSEYSVNDQQNANATAKTCSTGGCGCCKHCPLNSLAPENLEATLTRHSTFIDEFQGAVFYRRPIAFVALIVSVNLIFFIYRKLDLNFYALCSLLGIIYIGLQLIPSAIYSTIKSTLFPGQLNKGRIADPDRVRDTNELVAPINTALAPLFGFIKIVNALSQDQSVTGLLIYGSVFFCLFCITASVDFFWPIVIFTNFALILPGVLTRPQVIPYVQKAKEHLHTQPEEGQAQPAAATQDLSNAANDIASKVSDAANAAADKVSEAAGNAANAAEDAIEDLRGNFQ</sequence>
<gene>
    <name evidence="2" type="ORF">M9Y10_025470</name>
</gene>
<feature type="transmembrane region" description="Helical" evidence="1">
    <location>
        <begin position="89"/>
        <end position="111"/>
    </location>
</feature>
<feature type="transmembrane region" description="Helical" evidence="1">
    <location>
        <begin position="170"/>
        <end position="191"/>
    </location>
</feature>